<dbReference type="SMART" id="SM00178">
    <property type="entry name" value="SAR"/>
    <property type="match status" value="1"/>
</dbReference>
<dbReference type="InterPro" id="IPR027417">
    <property type="entry name" value="P-loop_NTPase"/>
</dbReference>
<keyword evidence="4" id="KW-0479">Metal-binding</keyword>
<feature type="binding site" evidence="3">
    <location>
        <begin position="146"/>
        <end position="149"/>
    </location>
    <ligand>
        <name>GTP</name>
        <dbReference type="ChEBI" id="CHEBI:37565"/>
    </ligand>
</feature>
<dbReference type="Proteomes" id="UP000663852">
    <property type="component" value="Unassembled WGS sequence"/>
</dbReference>
<dbReference type="EMBL" id="CAJNOJ010000027">
    <property type="protein sequence ID" value="CAF0874381.1"/>
    <property type="molecule type" value="Genomic_DNA"/>
</dbReference>
<feature type="compositionally biased region" description="Polar residues" evidence="5">
    <location>
        <begin position="463"/>
        <end position="472"/>
    </location>
</feature>
<feature type="compositionally biased region" description="Polar residues" evidence="5">
    <location>
        <begin position="283"/>
        <end position="293"/>
    </location>
</feature>
<evidence type="ECO:0000313" key="6">
    <source>
        <dbReference type="EMBL" id="CAF0874381.1"/>
    </source>
</evidence>
<evidence type="ECO:0000313" key="9">
    <source>
        <dbReference type="Proteomes" id="UP000663852"/>
    </source>
</evidence>
<dbReference type="PROSITE" id="PS51417">
    <property type="entry name" value="ARF"/>
    <property type="match status" value="1"/>
</dbReference>
<evidence type="ECO:0000256" key="1">
    <source>
        <dbReference type="ARBA" id="ARBA00022741"/>
    </source>
</evidence>
<dbReference type="Gene3D" id="3.40.50.300">
    <property type="entry name" value="P-loop containing nucleotide triphosphate hydrolases"/>
    <property type="match status" value="1"/>
</dbReference>
<keyword evidence="4" id="KW-0460">Magnesium</keyword>
<proteinExistence type="predicted"/>
<name>A0A813XDA8_ADIRI</name>
<evidence type="ECO:0000256" key="2">
    <source>
        <dbReference type="ARBA" id="ARBA00023134"/>
    </source>
</evidence>
<feature type="compositionally biased region" description="Polar residues" evidence="5">
    <location>
        <begin position="242"/>
        <end position="263"/>
    </location>
</feature>
<accession>A0A813XDA8</accession>
<dbReference type="SMART" id="SM00177">
    <property type="entry name" value="ARF"/>
    <property type="match status" value="1"/>
</dbReference>
<feature type="region of interest" description="Disordered" evidence="5">
    <location>
        <begin position="342"/>
        <end position="567"/>
    </location>
</feature>
<keyword evidence="1 3" id="KW-0547">Nucleotide-binding</keyword>
<dbReference type="PROSITE" id="PS51419">
    <property type="entry name" value="RAB"/>
    <property type="match status" value="1"/>
</dbReference>
<evidence type="ECO:0000313" key="8">
    <source>
        <dbReference type="Proteomes" id="UP000663828"/>
    </source>
</evidence>
<feature type="binding site" evidence="4">
    <location>
        <position position="54"/>
    </location>
    <ligand>
        <name>Mg(2+)</name>
        <dbReference type="ChEBI" id="CHEBI:18420"/>
    </ligand>
</feature>
<dbReference type="InterPro" id="IPR051995">
    <property type="entry name" value="Ciliary_GTPase"/>
</dbReference>
<dbReference type="InterPro" id="IPR006689">
    <property type="entry name" value="Small_GTPase_ARF/SAR"/>
</dbReference>
<feature type="compositionally biased region" description="Polar residues" evidence="5">
    <location>
        <begin position="380"/>
        <end position="398"/>
    </location>
</feature>
<feature type="compositionally biased region" description="Low complexity" evidence="5">
    <location>
        <begin position="528"/>
        <end position="537"/>
    </location>
</feature>
<protein>
    <submittedName>
        <fullName evidence="6">Uncharacterized protein</fullName>
    </submittedName>
</protein>
<dbReference type="GO" id="GO:0046872">
    <property type="term" value="F:metal ion binding"/>
    <property type="evidence" value="ECO:0007669"/>
    <property type="project" value="UniProtKB-KW"/>
</dbReference>
<dbReference type="Pfam" id="PF00025">
    <property type="entry name" value="Arf"/>
    <property type="match status" value="1"/>
</dbReference>
<feature type="compositionally biased region" description="Polar residues" evidence="5">
    <location>
        <begin position="497"/>
        <end position="507"/>
    </location>
</feature>
<sequence>MGTAACKSAKSVSQIQQTEDNKTIVVGVFGLDDAGKTSIIRAIDGDPTENVPPTSSSKTVLIMNPLNETTNRTDRTKTKQRIQLIDVSGDKRYREQSWSQFYDRIHGFIFVFDASEKRRFRENQDVLADLLEHDQLQKKPFLIFANKQDQRGAINNEYDLKRKLNIERLQAKYKLELCTALPQDDDNNVDESIQQGFTWLIQSITNNFTELNARVSKTKSKPLSHSLSNGNGMNKDTDSHTKITSQKLPDINMNKSKSKTYSDGENEDRPLSNGLLKKKKLLGTSNNNQSSLQKSRDNELKAFRSTYESFPEDTPWSISTSVLKSTRSDDILSRFNTRTSLANDSKRRDVSPLVRDLKSYTNGSSSHKHDNYSDDDEHNNNYSQRSKTTNRPKSSTGVYNDDYYSSSSKTTSHTSNRNDYSTANSQYRSKSSGNDDYHYTSTKPAVTSRYGGDDDNDDDYYSSLKSKYNGGNRSFPPPKPVSQSKFEDDDDDDAYYPSSSIKATSRSTYDDGDDDDAYPSAPRITDHSSSYNNYNGYRSRLENESFFTSNNGSNSLNRSRKNNYYDY</sequence>
<feature type="compositionally biased region" description="Low complexity" evidence="5">
    <location>
        <begin position="405"/>
        <end position="415"/>
    </location>
</feature>
<reference evidence="6" key="1">
    <citation type="submission" date="2021-02" db="EMBL/GenBank/DDBJ databases">
        <authorList>
            <person name="Nowell W R."/>
        </authorList>
    </citation>
    <scope>NUCLEOTIDE SEQUENCE</scope>
</reference>
<feature type="compositionally biased region" description="Polar residues" evidence="5">
    <location>
        <begin position="417"/>
        <end position="432"/>
    </location>
</feature>
<dbReference type="OrthoDB" id="14717at2759"/>
<feature type="binding site" evidence="3">
    <location>
        <position position="89"/>
    </location>
    <ligand>
        <name>GTP</name>
        <dbReference type="ChEBI" id="CHEBI:37565"/>
    </ligand>
</feature>
<organism evidence="6 9">
    <name type="scientific">Adineta ricciae</name>
    <name type="common">Rotifer</name>
    <dbReference type="NCBI Taxonomy" id="249248"/>
    <lineage>
        <taxon>Eukaryota</taxon>
        <taxon>Metazoa</taxon>
        <taxon>Spiralia</taxon>
        <taxon>Gnathifera</taxon>
        <taxon>Rotifera</taxon>
        <taxon>Eurotatoria</taxon>
        <taxon>Bdelloidea</taxon>
        <taxon>Adinetida</taxon>
        <taxon>Adinetidae</taxon>
        <taxon>Adineta</taxon>
    </lineage>
</organism>
<keyword evidence="8" id="KW-1185">Reference proteome</keyword>
<dbReference type="PANTHER" id="PTHR46090">
    <property type="entry name" value="ADP-RIBOSYLATION FACTOR-LIKE PROTEIN 13B"/>
    <property type="match status" value="1"/>
</dbReference>
<dbReference type="GO" id="GO:0003924">
    <property type="term" value="F:GTPase activity"/>
    <property type="evidence" value="ECO:0007669"/>
    <property type="project" value="InterPro"/>
</dbReference>
<keyword evidence="2 3" id="KW-0342">GTP-binding</keyword>
<evidence type="ECO:0000313" key="7">
    <source>
        <dbReference type="EMBL" id="CAF1024464.1"/>
    </source>
</evidence>
<dbReference type="EMBL" id="CAJNOR010000864">
    <property type="protein sequence ID" value="CAF1024464.1"/>
    <property type="molecule type" value="Genomic_DNA"/>
</dbReference>
<comment type="caution">
    <text evidence="6">The sequence shown here is derived from an EMBL/GenBank/DDBJ whole genome shotgun (WGS) entry which is preliminary data.</text>
</comment>
<dbReference type="GO" id="GO:0005525">
    <property type="term" value="F:GTP binding"/>
    <property type="evidence" value="ECO:0007669"/>
    <property type="project" value="UniProtKB-KW"/>
</dbReference>
<feature type="binding site" evidence="3">
    <location>
        <begin position="30"/>
        <end position="37"/>
    </location>
    <ligand>
        <name>GTP</name>
        <dbReference type="ChEBI" id="CHEBI:37565"/>
    </ligand>
</feature>
<evidence type="ECO:0000256" key="3">
    <source>
        <dbReference type="PIRSR" id="PIRSR606689-1"/>
    </source>
</evidence>
<dbReference type="Proteomes" id="UP000663828">
    <property type="component" value="Unassembled WGS sequence"/>
</dbReference>
<evidence type="ECO:0000256" key="4">
    <source>
        <dbReference type="PIRSR" id="PIRSR606689-2"/>
    </source>
</evidence>
<feature type="binding site" evidence="4">
    <location>
        <position position="37"/>
    </location>
    <ligand>
        <name>Mg(2+)</name>
        <dbReference type="ChEBI" id="CHEBI:18420"/>
    </ligand>
</feature>
<evidence type="ECO:0000256" key="5">
    <source>
        <dbReference type="SAM" id="MobiDB-lite"/>
    </source>
</evidence>
<feature type="compositionally biased region" description="Basic and acidic residues" evidence="5">
    <location>
        <begin position="344"/>
        <end position="358"/>
    </location>
</feature>
<dbReference type="SUPFAM" id="SSF52540">
    <property type="entry name" value="P-loop containing nucleoside triphosphate hydrolases"/>
    <property type="match status" value="1"/>
</dbReference>
<dbReference type="PANTHER" id="PTHR46090:SF2">
    <property type="entry name" value="ADP-RIBOSYLATION FACTOR-LIKE PROTEIN 13B"/>
    <property type="match status" value="1"/>
</dbReference>
<gene>
    <name evidence="6" type="ORF">EDS130_LOCUS8455</name>
    <name evidence="7" type="ORF">XAT740_LOCUS14412</name>
</gene>
<dbReference type="AlphaFoldDB" id="A0A813XDA8"/>
<feature type="compositionally biased region" description="Polar residues" evidence="5">
    <location>
        <begin position="223"/>
        <end position="234"/>
    </location>
</feature>
<feature type="region of interest" description="Disordered" evidence="5">
    <location>
        <begin position="216"/>
        <end position="298"/>
    </location>
</feature>